<reference evidence="2 3" key="1">
    <citation type="submission" date="2017-06" db="EMBL/GenBank/DDBJ databases">
        <authorList>
            <person name="Kim H.J."/>
            <person name="Triplett B.A."/>
        </authorList>
    </citation>
    <scope>NUCLEOTIDE SEQUENCE [LARGE SCALE GENOMIC DNA]</scope>
    <source>
        <strain evidence="2 3">DSM 45207</strain>
    </source>
</reference>
<name>A0A238XZH2_9PSEU</name>
<evidence type="ECO:0000313" key="3">
    <source>
        <dbReference type="Proteomes" id="UP000198348"/>
    </source>
</evidence>
<feature type="region of interest" description="Disordered" evidence="1">
    <location>
        <begin position="49"/>
        <end position="78"/>
    </location>
</feature>
<gene>
    <name evidence="2" type="ORF">SAMN06265360_112177</name>
</gene>
<sequence length="78" mass="8218">MLIDVTLLARSIVASPIALRGAARLVVVRPHGLPLKQWRSFSCFAAATGPDQTGSPSRGFVVAPVDPEHSPSGEQETP</sequence>
<dbReference type="EMBL" id="FZNW01000012">
    <property type="protein sequence ID" value="SNR63764.1"/>
    <property type="molecule type" value="Genomic_DNA"/>
</dbReference>
<dbReference type="AlphaFoldDB" id="A0A238XZH2"/>
<dbReference type="Proteomes" id="UP000198348">
    <property type="component" value="Unassembled WGS sequence"/>
</dbReference>
<proteinExistence type="predicted"/>
<protein>
    <submittedName>
        <fullName evidence="2">Uncharacterized protein</fullName>
    </submittedName>
</protein>
<accession>A0A238XZH2</accession>
<keyword evidence="3" id="KW-1185">Reference proteome</keyword>
<evidence type="ECO:0000256" key="1">
    <source>
        <dbReference type="SAM" id="MobiDB-lite"/>
    </source>
</evidence>
<organism evidence="2 3">
    <name type="scientific">Haloechinothrix alba</name>
    <dbReference type="NCBI Taxonomy" id="664784"/>
    <lineage>
        <taxon>Bacteria</taxon>
        <taxon>Bacillati</taxon>
        <taxon>Actinomycetota</taxon>
        <taxon>Actinomycetes</taxon>
        <taxon>Pseudonocardiales</taxon>
        <taxon>Pseudonocardiaceae</taxon>
        <taxon>Haloechinothrix</taxon>
    </lineage>
</organism>
<evidence type="ECO:0000313" key="2">
    <source>
        <dbReference type="EMBL" id="SNR63764.1"/>
    </source>
</evidence>